<name>A0AAD2A6L7_9LAMI</name>
<keyword evidence="8" id="KW-1185">Reference proteome</keyword>
<evidence type="ECO:0000313" key="8">
    <source>
        <dbReference type="Proteomes" id="UP000834106"/>
    </source>
</evidence>
<reference evidence="7" key="1">
    <citation type="submission" date="2023-05" db="EMBL/GenBank/DDBJ databases">
        <authorList>
            <person name="Huff M."/>
        </authorList>
    </citation>
    <scope>NUCLEOTIDE SEQUENCE</scope>
</reference>
<feature type="domain" description="SLC26A/SulP transporter" evidence="6">
    <location>
        <begin position="123"/>
        <end position="196"/>
    </location>
</feature>
<keyword evidence="2 5" id="KW-0812">Transmembrane</keyword>
<dbReference type="InterPro" id="IPR001902">
    <property type="entry name" value="SLC26A/SulP_fam"/>
</dbReference>
<dbReference type="PANTHER" id="PTHR11814">
    <property type="entry name" value="SULFATE TRANSPORTER"/>
    <property type="match status" value="1"/>
</dbReference>
<keyword evidence="3 5" id="KW-1133">Transmembrane helix</keyword>
<evidence type="ECO:0000256" key="4">
    <source>
        <dbReference type="ARBA" id="ARBA00023136"/>
    </source>
</evidence>
<dbReference type="AlphaFoldDB" id="A0AAD2A6L7"/>
<evidence type="ECO:0000259" key="6">
    <source>
        <dbReference type="Pfam" id="PF00916"/>
    </source>
</evidence>
<dbReference type="Pfam" id="PF00916">
    <property type="entry name" value="Sulfate_transp"/>
    <property type="match status" value="2"/>
</dbReference>
<feature type="transmembrane region" description="Helical" evidence="5">
    <location>
        <begin position="44"/>
        <end position="63"/>
    </location>
</feature>
<dbReference type="EMBL" id="OU503054">
    <property type="protein sequence ID" value="CAI9782513.1"/>
    <property type="molecule type" value="Genomic_DNA"/>
</dbReference>
<comment type="subcellular location">
    <subcellularLocation>
        <location evidence="1">Membrane</location>
        <topology evidence="1">Multi-pass membrane protein</topology>
    </subcellularLocation>
</comment>
<dbReference type="InterPro" id="IPR011547">
    <property type="entry name" value="SLC26A/SulP_dom"/>
</dbReference>
<gene>
    <name evidence="7" type="ORF">FPE_LOCUS29943</name>
</gene>
<evidence type="ECO:0000313" key="7">
    <source>
        <dbReference type="EMBL" id="CAI9782513.1"/>
    </source>
</evidence>
<feature type="transmembrane region" description="Helical" evidence="5">
    <location>
        <begin position="142"/>
        <end position="161"/>
    </location>
</feature>
<evidence type="ECO:0000256" key="1">
    <source>
        <dbReference type="ARBA" id="ARBA00004141"/>
    </source>
</evidence>
<accession>A0AAD2A6L7</accession>
<evidence type="ECO:0000256" key="2">
    <source>
        <dbReference type="ARBA" id="ARBA00022692"/>
    </source>
</evidence>
<dbReference type="Proteomes" id="UP000834106">
    <property type="component" value="Chromosome 19"/>
</dbReference>
<evidence type="ECO:0000256" key="3">
    <source>
        <dbReference type="ARBA" id="ARBA00022989"/>
    </source>
</evidence>
<sequence length="217" mass="23596">MTAPEFLNKPKYDFGLFKYDLLAGITIDTLAIPQGISYANLARLPPIIGLYSSFVPPLIYAVFRSSKNLAVGRVSACSLFIAETIEEKVSPTEDLKLYPSVVYTTTFISGLLQTAMGLLRKGLVGRSFGLSKNEQIDGNKEMIALGLMNIVASFTSCYLTTGPFSKTTVNFKAGCKTAMSNVVMSLCMLLVALSAIFMSAMLGLIEHGNRTRDFSKK</sequence>
<organism evidence="7 8">
    <name type="scientific">Fraxinus pennsylvanica</name>
    <dbReference type="NCBI Taxonomy" id="56036"/>
    <lineage>
        <taxon>Eukaryota</taxon>
        <taxon>Viridiplantae</taxon>
        <taxon>Streptophyta</taxon>
        <taxon>Embryophyta</taxon>
        <taxon>Tracheophyta</taxon>
        <taxon>Spermatophyta</taxon>
        <taxon>Magnoliopsida</taxon>
        <taxon>eudicotyledons</taxon>
        <taxon>Gunneridae</taxon>
        <taxon>Pentapetalae</taxon>
        <taxon>asterids</taxon>
        <taxon>lamiids</taxon>
        <taxon>Lamiales</taxon>
        <taxon>Oleaceae</taxon>
        <taxon>Oleeae</taxon>
        <taxon>Fraxinus</taxon>
    </lineage>
</organism>
<evidence type="ECO:0000256" key="5">
    <source>
        <dbReference type="SAM" id="Phobius"/>
    </source>
</evidence>
<feature type="transmembrane region" description="Helical" evidence="5">
    <location>
        <begin position="181"/>
        <end position="205"/>
    </location>
</feature>
<keyword evidence="4 5" id="KW-0472">Membrane</keyword>
<protein>
    <recommendedName>
        <fullName evidence="6">SLC26A/SulP transporter domain-containing protein</fullName>
    </recommendedName>
</protein>
<feature type="domain" description="SLC26A/SulP transporter" evidence="6">
    <location>
        <begin position="17"/>
        <end position="122"/>
    </location>
</feature>
<dbReference type="GO" id="GO:0016020">
    <property type="term" value="C:membrane"/>
    <property type="evidence" value="ECO:0007669"/>
    <property type="project" value="UniProtKB-SubCell"/>
</dbReference>
<dbReference type="GO" id="GO:0055085">
    <property type="term" value="P:transmembrane transport"/>
    <property type="evidence" value="ECO:0007669"/>
    <property type="project" value="InterPro"/>
</dbReference>
<proteinExistence type="predicted"/>